<organism evidence="1">
    <name type="scientific">marine metagenome</name>
    <dbReference type="NCBI Taxonomy" id="408172"/>
    <lineage>
        <taxon>unclassified sequences</taxon>
        <taxon>metagenomes</taxon>
        <taxon>ecological metagenomes</taxon>
    </lineage>
</organism>
<evidence type="ECO:0000313" key="1">
    <source>
        <dbReference type="EMBL" id="SVC03851.1"/>
    </source>
</evidence>
<accession>A0A382IZ24</accession>
<dbReference type="EMBL" id="UINC01070025">
    <property type="protein sequence ID" value="SVC03851.1"/>
    <property type="molecule type" value="Genomic_DNA"/>
</dbReference>
<protein>
    <submittedName>
        <fullName evidence="1">Uncharacterized protein</fullName>
    </submittedName>
</protein>
<sequence>MNRAAEIVDILRDGLDVLVEEQAGQPLNHVRLFNFQEKRVSLRVESSNLETGIARAVGRIDVDQVPTNNGRVTCRCLMTDLKSGNSKRVYLRIADLREKGRECDKIYDFFTDLIEPLPTEVNGTRGRHT</sequence>
<proteinExistence type="predicted"/>
<dbReference type="AlphaFoldDB" id="A0A382IZ24"/>
<gene>
    <name evidence="1" type="ORF">METZ01_LOCUS256705</name>
</gene>
<reference evidence="1" key="1">
    <citation type="submission" date="2018-05" db="EMBL/GenBank/DDBJ databases">
        <authorList>
            <person name="Lanie J.A."/>
            <person name="Ng W.-L."/>
            <person name="Kazmierczak K.M."/>
            <person name="Andrzejewski T.M."/>
            <person name="Davidsen T.M."/>
            <person name="Wayne K.J."/>
            <person name="Tettelin H."/>
            <person name="Glass J.I."/>
            <person name="Rusch D."/>
            <person name="Podicherti R."/>
            <person name="Tsui H.-C.T."/>
            <person name="Winkler M.E."/>
        </authorList>
    </citation>
    <scope>NUCLEOTIDE SEQUENCE</scope>
</reference>
<name>A0A382IZ24_9ZZZZ</name>